<dbReference type="WBParaSite" id="jg13742">
    <property type="protein sequence ID" value="jg13742"/>
    <property type="gene ID" value="jg13742"/>
</dbReference>
<sequence length="69" mass="7877">MERETATFCVFAFAHVFLLSSLWLEQSLLVFVLPILPACLDRPIDGYSMHLDMATAQEGELCYGQYNFL</sequence>
<proteinExistence type="predicted"/>
<dbReference type="Proteomes" id="UP000887574">
    <property type="component" value="Unplaced"/>
</dbReference>
<keyword evidence="1" id="KW-1185">Reference proteome</keyword>
<organism evidence="1 2">
    <name type="scientific">Ditylenchus dipsaci</name>
    <dbReference type="NCBI Taxonomy" id="166011"/>
    <lineage>
        <taxon>Eukaryota</taxon>
        <taxon>Metazoa</taxon>
        <taxon>Ecdysozoa</taxon>
        <taxon>Nematoda</taxon>
        <taxon>Chromadorea</taxon>
        <taxon>Rhabditida</taxon>
        <taxon>Tylenchina</taxon>
        <taxon>Tylenchomorpha</taxon>
        <taxon>Sphaerularioidea</taxon>
        <taxon>Anguinidae</taxon>
        <taxon>Anguininae</taxon>
        <taxon>Ditylenchus</taxon>
    </lineage>
</organism>
<evidence type="ECO:0000313" key="1">
    <source>
        <dbReference type="Proteomes" id="UP000887574"/>
    </source>
</evidence>
<evidence type="ECO:0000313" key="2">
    <source>
        <dbReference type="WBParaSite" id="jg13742"/>
    </source>
</evidence>
<accession>A0A915CYY3</accession>
<name>A0A915CYY3_9BILA</name>
<reference evidence="2" key="1">
    <citation type="submission" date="2022-11" db="UniProtKB">
        <authorList>
            <consortium name="WormBaseParasite"/>
        </authorList>
    </citation>
    <scope>IDENTIFICATION</scope>
</reference>
<protein>
    <submittedName>
        <fullName evidence="2">Uncharacterized protein</fullName>
    </submittedName>
</protein>
<dbReference type="AlphaFoldDB" id="A0A915CYY3"/>